<protein>
    <submittedName>
        <fullName evidence="2">Uncharacterized protein</fullName>
    </submittedName>
</protein>
<evidence type="ECO:0000313" key="3">
    <source>
        <dbReference type="Proteomes" id="UP000272474"/>
    </source>
</evidence>
<dbReference type="Proteomes" id="UP000272474">
    <property type="component" value="Unassembled WGS sequence"/>
</dbReference>
<keyword evidence="1" id="KW-0732">Signal</keyword>
<feature type="signal peptide" evidence="1">
    <location>
        <begin position="1"/>
        <end position="23"/>
    </location>
</feature>
<proteinExistence type="predicted"/>
<keyword evidence="3" id="KW-1185">Reference proteome</keyword>
<comment type="caution">
    <text evidence="2">The sequence shown here is derived from an EMBL/GenBank/DDBJ whole genome shotgun (WGS) entry which is preliminary data.</text>
</comment>
<evidence type="ECO:0000256" key="1">
    <source>
        <dbReference type="SAM" id="SignalP"/>
    </source>
</evidence>
<evidence type="ECO:0000313" key="2">
    <source>
        <dbReference type="EMBL" id="RKN37168.1"/>
    </source>
</evidence>
<dbReference type="RefSeq" id="WP_120684693.1">
    <property type="nucleotide sequence ID" value="NZ_RBAL01000027.1"/>
</dbReference>
<feature type="chain" id="PRO_5017186744" evidence="1">
    <location>
        <begin position="24"/>
        <end position="158"/>
    </location>
</feature>
<sequence>MTRRISAALAVLGLFVLCFLAFAAPAEGSGYGLGLAIPGWLCEYGGGVVLEDGPGLICAGGRFDGWEVAPLAREWGGPGFGGLPTAERTAAAVHAAVAACHADLRAAHAWAWARARCCGPQAMTVLRRAVGTVLPRPLAAAASLGPCPLPMALPPLAA</sequence>
<accession>A0A3A9YKN2</accession>
<name>A0A3A9YKN2_9ACTN</name>
<gene>
    <name evidence="2" type="ORF">D7294_28510</name>
</gene>
<organism evidence="2 3">
    <name type="scientific">Streptomyces hoynatensis</name>
    <dbReference type="NCBI Taxonomy" id="1141874"/>
    <lineage>
        <taxon>Bacteria</taxon>
        <taxon>Bacillati</taxon>
        <taxon>Actinomycetota</taxon>
        <taxon>Actinomycetes</taxon>
        <taxon>Kitasatosporales</taxon>
        <taxon>Streptomycetaceae</taxon>
        <taxon>Streptomyces</taxon>
    </lineage>
</organism>
<dbReference type="AlphaFoldDB" id="A0A3A9YKN2"/>
<reference evidence="2 3" key="1">
    <citation type="journal article" date="2014" name="Int. J. Syst. Evol. Microbiol.">
        <title>Streptomyces hoynatensis sp. nov., isolated from deep marine sediment.</title>
        <authorList>
            <person name="Veyisoglu A."/>
            <person name="Sahin N."/>
        </authorList>
    </citation>
    <scope>NUCLEOTIDE SEQUENCE [LARGE SCALE GENOMIC DNA]</scope>
    <source>
        <strain evidence="2 3">KCTC 29097</strain>
    </source>
</reference>
<dbReference type="EMBL" id="RBAL01000027">
    <property type="protein sequence ID" value="RKN37168.1"/>
    <property type="molecule type" value="Genomic_DNA"/>
</dbReference>